<sequence length="76" mass="8194">MVNSLLFALSGYVSVTSCQLCTASRKVSGSTVFASWLCLALALFISLLIYLTDVFADTCFTLAAIDDQKLLSFQSV</sequence>
<feature type="signal peptide" evidence="2">
    <location>
        <begin position="1"/>
        <end position="18"/>
    </location>
</feature>
<evidence type="ECO:0000256" key="1">
    <source>
        <dbReference type="SAM" id="Phobius"/>
    </source>
</evidence>
<evidence type="ECO:0000313" key="3">
    <source>
        <dbReference type="EMBL" id="MOY34282.1"/>
    </source>
</evidence>
<accession>A0A4D5RB45</accession>
<proteinExistence type="predicted"/>
<name>A0A4D5RB45_IXOSC</name>
<feature type="transmembrane region" description="Helical" evidence="1">
    <location>
        <begin position="33"/>
        <end position="51"/>
    </location>
</feature>
<dbReference type="AlphaFoldDB" id="A0A4D5RB45"/>
<keyword evidence="1" id="KW-0812">Transmembrane</keyword>
<keyword evidence="1" id="KW-1133">Transmembrane helix</keyword>
<dbReference type="EMBL" id="GHJT01000311">
    <property type="protein sequence ID" value="MOY34282.1"/>
    <property type="molecule type" value="Transcribed_RNA"/>
</dbReference>
<keyword evidence="1" id="KW-0472">Membrane</keyword>
<organism evidence="3">
    <name type="scientific">Ixodes scapularis</name>
    <name type="common">Black-legged tick</name>
    <name type="synonym">Deer tick</name>
    <dbReference type="NCBI Taxonomy" id="6945"/>
    <lineage>
        <taxon>Eukaryota</taxon>
        <taxon>Metazoa</taxon>
        <taxon>Ecdysozoa</taxon>
        <taxon>Arthropoda</taxon>
        <taxon>Chelicerata</taxon>
        <taxon>Arachnida</taxon>
        <taxon>Acari</taxon>
        <taxon>Parasitiformes</taxon>
        <taxon>Ixodida</taxon>
        <taxon>Ixodoidea</taxon>
        <taxon>Ixodidae</taxon>
        <taxon>Ixodinae</taxon>
        <taxon>Ixodes</taxon>
    </lineage>
</organism>
<evidence type="ECO:0000256" key="2">
    <source>
        <dbReference type="SAM" id="SignalP"/>
    </source>
</evidence>
<evidence type="ECO:0008006" key="4">
    <source>
        <dbReference type="Google" id="ProtNLM"/>
    </source>
</evidence>
<protein>
    <recommendedName>
        <fullName evidence="4">Secreted protein</fullName>
    </recommendedName>
</protein>
<keyword evidence="2" id="KW-0732">Signal</keyword>
<feature type="chain" id="PRO_5020026813" description="Secreted protein" evidence="2">
    <location>
        <begin position="19"/>
        <end position="76"/>
    </location>
</feature>
<reference evidence="3" key="1">
    <citation type="submission" date="2019-04" db="EMBL/GenBank/DDBJ databases">
        <title>An insight into the mialome of Ixodes scapularis.</title>
        <authorList>
            <person name="Ribeiro J.M."/>
            <person name="Mather T.N."/>
            <person name="Karim S."/>
        </authorList>
    </citation>
    <scope>NUCLEOTIDE SEQUENCE</scope>
</reference>